<feature type="compositionally biased region" description="Polar residues" evidence="1">
    <location>
        <begin position="465"/>
        <end position="479"/>
    </location>
</feature>
<feature type="compositionally biased region" description="Basic and acidic residues" evidence="1">
    <location>
        <begin position="258"/>
        <end position="273"/>
    </location>
</feature>
<proteinExistence type="predicted"/>
<feature type="compositionally biased region" description="Basic and acidic residues" evidence="1">
    <location>
        <begin position="485"/>
        <end position="500"/>
    </location>
</feature>
<feature type="compositionally biased region" description="Basic and acidic residues" evidence="1">
    <location>
        <begin position="412"/>
        <end position="423"/>
    </location>
</feature>
<feature type="region of interest" description="Disordered" evidence="1">
    <location>
        <begin position="32"/>
        <end position="111"/>
    </location>
</feature>
<feature type="region of interest" description="Disordered" evidence="1">
    <location>
        <begin position="131"/>
        <end position="534"/>
    </location>
</feature>
<feature type="compositionally biased region" description="Polar residues" evidence="1">
    <location>
        <begin position="225"/>
        <end position="242"/>
    </location>
</feature>
<feature type="compositionally biased region" description="Basic and acidic residues" evidence="1">
    <location>
        <begin position="85"/>
        <end position="100"/>
    </location>
</feature>
<feature type="non-terminal residue" evidence="2">
    <location>
        <position position="600"/>
    </location>
</feature>
<gene>
    <name evidence="2" type="ORF">Cvel_24823</name>
</gene>
<accession>A0A0G4H5X5</accession>
<reference evidence="2" key="1">
    <citation type="submission" date="2014-11" db="EMBL/GenBank/DDBJ databases">
        <authorList>
            <person name="Otto D Thomas"/>
            <person name="Naeem Raeece"/>
        </authorList>
    </citation>
    <scope>NUCLEOTIDE SEQUENCE</scope>
</reference>
<feature type="compositionally biased region" description="Basic and acidic residues" evidence="1">
    <location>
        <begin position="213"/>
        <end position="224"/>
    </location>
</feature>
<feature type="compositionally biased region" description="Basic residues" evidence="1">
    <location>
        <begin position="152"/>
        <end position="161"/>
    </location>
</feature>
<feature type="compositionally biased region" description="Low complexity" evidence="1">
    <location>
        <begin position="513"/>
        <end position="530"/>
    </location>
</feature>
<sequence length="600" mass="65182">MNFSLLALMRDLIPFGSGTETSLVFPDAALVSPQQTASSSSSSSRLQPISLRLREGEKEGGGEGDGWGVLSDVLRSPGGPGRFPLDLRDHGEKRQADREGGGAQAEEEGDGWQGGALLDALTRGALPASSTLPADAKVSLADLQDPSGGQRSVRKRKKRREKWGGQSEAHAILSRALHTATEDEQGPQSNHRNVPLISSDSSFSFQSPSPHWEAAEVSKSKQRETPQSQARSVDMQLTSDESAPSPLGASLTSMFEGLARDDGDGGGPHDKSDTWVLDLQLSDSGGVESAPPLPGRTTDPVYLHASQGHPASFTKSSQEPSRSTKRDAVIFPSRSQPPPGISALQTDRHPENASLQLPHTNKKQNIEEKQKKTGVGQTLEFPDSPLLPASQRKSKGRLQRPKERKRQTPPSEDPRTEKRDNHRGISNKNSPLSFAVQDRSEQTTTRSRSIKSTHHQTQPDDQTTKLQRSAAQKSNSPLQLNKPHASADEKGGRAETEDRRGRGKSLFLEESQGLAVGGDAAAGGEATRTAVGEDEKPADHVWVFSQSKDYETHLKIKERFAQRAQTYNDGIDGPVYIDPSYEVVPVEPNLFEFRTRVKQV</sequence>
<organism evidence="2">
    <name type="scientific">Chromera velia CCMP2878</name>
    <dbReference type="NCBI Taxonomy" id="1169474"/>
    <lineage>
        <taxon>Eukaryota</taxon>
        <taxon>Sar</taxon>
        <taxon>Alveolata</taxon>
        <taxon>Colpodellida</taxon>
        <taxon>Chromeraceae</taxon>
        <taxon>Chromera</taxon>
    </lineage>
</organism>
<feature type="compositionally biased region" description="Basic residues" evidence="1">
    <location>
        <begin position="392"/>
        <end position="407"/>
    </location>
</feature>
<evidence type="ECO:0000313" key="2">
    <source>
        <dbReference type="EMBL" id="CEM39249.1"/>
    </source>
</evidence>
<name>A0A0G4H5X5_9ALVE</name>
<protein>
    <submittedName>
        <fullName evidence="2">Uncharacterized protein</fullName>
    </submittedName>
</protein>
<dbReference type="AlphaFoldDB" id="A0A0G4H5X5"/>
<dbReference type="EMBL" id="CDMZ01001916">
    <property type="protein sequence ID" value="CEM39249.1"/>
    <property type="molecule type" value="Genomic_DNA"/>
</dbReference>
<feature type="compositionally biased region" description="Basic and acidic residues" evidence="1">
    <location>
        <begin position="52"/>
        <end position="61"/>
    </location>
</feature>
<evidence type="ECO:0000256" key="1">
    <source>
        <dbReference type="SAM" id="MobiDB-lite"/>
    </source>
</evidence>
<feature type="compositionally biased region" description="Low complexity" evidence="1">
    <location>
        <begin position="198"/>
        <end position="210"/>
    </location>
</feature>